<protein>
    <submittedName>
        <fullName evidence="2">Phage integrase</fullName>
    </submittedName>
</protein>
<gene>
    <name evidence="2" type="primary">VP0380</name>
    <name evidence="2" type="ordered locus">PAU_02070</name>
</gene>
<dbReference type="AlphaFoldDB" id="C7BJ94"/>
<evidence type="ECO:0000313" key="3">
    <source>
        <dbReference type="Proteomes" id="UP000002747"/>
    </source>
</evidence>
<dbReference type="KEGG" id="pay:PAU_02070"/>
<evidence type="ECO:0000313" key="2">
    <source>
        <dbReference type="EMBL" id="CAQ84162.1"/>
    </source>
</evidence>
<accession>C7BJ94</accession>
<name>C7BJ94_PHOAA</name>
<reference evidence="2 3" key="1">
    <citation type="journal article" date="2009" name="BMC Genomics">
        <title>Comparative genomics of the emerging human pathogen Photorhabdus asymbiotica with the insect pathogen Photorhabdus luminescens.</title>
        <authorList>
            <person name="Wilkinson P."/>
            <person name="Waterfield N.R."/>
            <person name="Crossman L."/>
            <person name="Corton C."/>
            <person name="Sanchez-Contreras M."/>
            <person name="Vlisidou I."/>
            <person name="Barron A."/>
            <person name="Bignell A."/>
            <person name="Clark L."/>
            <person name="Ormond D."/>
            <person name="Mayho M."/>
            <person name="Bason N."/>
            <person name="Smith F."/>
            <person name="Simmonds M."/>
            <person name="Churcher C."/>
            <person name="Harris D."/>
            <person name="Thompson N.R."/>
            <person name="Quail M."/>
            <person name="Parkhill J."/>
            <person name="ffrench-Constant R.H."/>
        </authorList>
    </citation>
    <scope>NUCLEOTIDE SEQUENCE [LARGE SCALE GENOMIC DNA]</scope>
    <source>
        <strain evidence="3">ATCC 43949 / 3105-77</strain>
    </source>
</reference>
<proteinExistence type="predicted"/>
<evidence type="ECO:0000256" key="1">
    <source>
        <dbReference type="SAM" id="MobiDB-lite"/>
    </source>
</evidence>
<sequence length="47" mass="5785">MGINSEMRDRLQNHKKPRASSKHDDRYDYLKEKRELIELWESKLLLL</sequence>
<feature type="region of interest" description="Disordered" evidence="1">
    <location>
        <begin position="1"/>
        <end position="25"/>
    </location>
</feature>
<dbReference type="EMBL" id="FM162591">
    <property type="protein sequence ID" value="CAQ84162.1"/>
    <property type="molecule type" value="Genomic_DNA"/>
</dbReference>
<dbReference type="eggNOG" id="COG0582">
    <property type="taxonomic scope" value="Bacteria"/>
</dbReference>
<dbReference type="Proteomes" id="UP000002747">
    <property type="component" value="Chromosome"/>
</dbReference>
<organism evidence="2 3">
    <name type="scientific">Photorhabdus asymbiotica subsp. asymbiotica (strain ATCC 43949 / 3105-77)</name>
    <name type="common">Xenorhabdus luminescens (strain 2)</name>
    <dbReference type="NCBI Taxonomy" id="553480"/>
    <lineage>
        <taxon>Bacteria</taxon>
        <taxon>Pseudomonadati</taxon>
        <taxon>Pseudomonadota</taxon>
        <taxon>Gammaproteobacteria</taxon>
        <taxon>Enterobacterales</taxon>
        <taxon>Morganellaceae</taxon>
        <taxon>Photorhabdus</taxon>
    </lineage>
</organism>
<feature type="compositionally biased region" description="Basic and acidic residues" evidence="1">
    <location>
        <begin position="1"/>
        <end position="12"/>
    </location>
</feature>